<organism evidence="4 5">
    <name type="scientific">Chondromyces apiculatus DSM 436</name>
    <dbReference type="NCBI Taxonomy" id="1192034"/>
    <lineage>
        <taxon>Bacteria</taxon>
        <taxon>Pseudomonadati</taxon>
        <taxon>Myxococcota</taxon>
        <taxon>Polyangia</taxon>
        <taxon>Polyangiales</taxon>
        <taxon>Polyangiaceae</taxon>
        <taxon>Chondromyces</taxon>
    </lineage>
</organism>
<reference evidence="4 5" key="1">
    <citation type="submission" date="2013-05" db="EMBL/GenBank/DDBJ databases">
        <title>Genome assembly of Chondromyces apiculatus DSM 436.</title>
        <authorList>
            <person name="Sharma G."/>
            <person name="Khatri I."/>
            <person name="Kaur C."/>
            <person name="Mayilraj S."/>
            <person name="Subramanian S."/>
        </authorList>
    </citation>
    <scope>NUCLEOTIDE SEQUENCE [LARGE SCALE GENOMIC DNA]</scope>
    <source>
        <strain evidence="4 5">DSM 436</strain>
    </source>
</reference>
<evidence type="ECO:0000313" key="5">
    <source>
        <dbReference type="Proteomes" id="UP000019678"/>
    </source>
</evidence>
<feature type="compositionally biased region" description="Acidic residues" evidence="2">
    <location>
        <begin position="22"/>
        <end position="34"/>
    </location>
</feature>
<gene>
    <name evidence="4" type="ORF">CAP_5866</name>
</gene>
<feature type="compositionally biased region" description="Polar residues" evidence="2">
    <location>
        <begin position="1"/>
        <end position="10"/>
    </location>
</feature>
<evidence type="ECO:0000256" key="1">
    <source>
        <dbReference type="SAM" id="Coils"/>
    </source>
</evidence>
<protein>
    <recommendedName>
        <fullName evidence="3">Putative restriction endonuclease domain-containing protein</fullName>
    </recommendedName>
</protein>
<feature type="domain" description="Putative restriction endonuclease" evidence="3">
    <location>
        <begin position="33"/>
        <end position="185"/>
    </location>
</feature>
<evidence type="ECO:0000313" key="4">
    <source>
        <dbReference type="EMBL" id="EYF08106.1"/>
    </source>
</evidence>
<dbReference type="InterPro" id="IPR012296">
    <property type="entry name" value="Nuclease_put_TT1808"/>
</dbReference>
<dbReference type="eggNOG" id="COG4636">
    <property type="taxonomic scope" value="Bacteria"/>
</dbReference>
<keyword evidence="5" id="KW-1185">Reference proteome</keyword>
<feature type="coiled-coil region" evidence="1">
    <location>
        <begin position="212"/>
        <end position="270"/>
    </location>
</feature>
<comment type="caution">
    <text evidence="4">The sequence shown here is derived from an EMBL/GenBank/DDBJ whole genome shotgun (WGS) entry which is preliminary data.</text>
</comment>
<dbReference type="EMBL" id="ASRX01000005">
    <property type="protein sequence ID" value="EYF08106.1"/>
    <property type="molecule type" value="Genomic_DNA"/>
</dbReference>
<dbReference type="PANTHER" id="PTHR33352:SF3">
    <property type="entry name" value="SLR1612 PROTEIN"/>
    <property type="match status" value="1"/>
</dbReference>
<name>A0A017THP9_9BACT</name>
<dbReference type="STRING" id="1192034.CAP_5866"/>
<dbReference type="InterPro" id="IPR011335">
    <property type="entry name" value="Restrct_endonuc-II-like"/>
</dbReference>
<dbReference type="Gene3D" id="3.90.1570.10">
    <property type="entry name" value="tt1808, chain A"/>
    <property type="match status" value="1"/>
</dbReference>
<dbReference type="Pfam" id="PF05685">
    <property type="entry name" value="Uma2"/>
    <property type="match status" value="1"/>
</dbReference>
<dbReference type="PANTHER" id="PTHR33352">
    <property type="entry name" value="SLR1095 PROTEIN"/>
    <property type="match status" value="1"/>
</dbReference>
<sequence>MMTGISTSSAMYEGPEPQVPPGEDELPCDDGEPMETERHRAQMNVLIESLQLAWADRDDFYVGGNMAIYFSELQVKKNDFRGPDVFVVLDTAKREHRSWVVWQEGGRTPDVVIELLSESTEKVDRGDKMRIYARLLRVPNYYLFDPLTGLLEGYALDVAIGAYARMEPDPSGDFSCPPLGLQVGVRQAELKGISAAWMRWIDAKGQVLITPEEHAREAVAEAQAAKAQAQAAKAQADAAKVQADAAKVQADAAKAQADALAAKLAEYEKKFGPLPGEGER</sequence>
<evidence type="ECO:0000256" key="2">
    <source>
        <dbReference type="SAM" id="MobiDB-lite"/>
    </source>
</evidence>
<dbReference type="CDD" id="cd06260">
    <property type="entry name" value="DUF820-like"/>
    <property type="match status" value="1"/>
</dbReference>
<evidence type="ECO:0000259" key="3">
    <source>
        <dbReference type="Pfam" id="PF05685"/>
    </source>
</evidence>
<dbReference type="InterPro" id="IPR008538">
    <property type="entry name" value="Uma2"/>
</dbReference>
<dbReference type="SUPFAM" id="SSF52980">
    <property type="entry name" value="Restriction endonuclease-like"/>
    <property type="match status" value="1"/>
</dbReference>
<proteinExistence type="predicted"/>
<dbReference type="Proteomes" id="UP000019678">
    <property type="component" value="Unassembled WGS sequence"/>
</dbReference>
<accession>A0A017THP9</accession>
<feature type="region of interest" description="Disordered" evidence="2">
    <location>
        <begin position="1"/>
        <end position="34"/>
    </location>
</feature>
<dbReference type="AlphaFoldDB" id="A0A017THP9"/>
<keyword evidence="1" id="KW-0175">Coiled coil</keyword>